<accession>A0ABU4RQ06</accession>
<name>A0ABU4RQ06_9HYPH</name>
<organism evidence="2 3">
    <name type="scientific">Terrihabitans rhizophilus</name>
    <dbReference type="NCBI Taxonomy" id="3092662"/>
    <lineage>
        <taxon>Bacteria</taxon>
        <taxon>Pseudomonadati</taxon>
        <taxon>Pseudomonadota</taxon>
        <taxon>Alphaproteobacteria</taxon>
        <taxon>Hyphomicrobiales</taxon>
        <taxon>Terrihabitans</taxon>
    </lineage>
</organism>
<keyword evidence="3" id="KW-1185">Reference proteome</keyword>
<evidence type="ECO:0000256" key="1">
    <source>
        <dbReference type="SAM" id="MobiDB-lite"/>
    </source>
</evidence>
<sequence>MTHDYPLFGKLDNPDAHFAVVTGDLDLGRISQVSNEPEIWQWVVHGLEPPELACLGTSSSRDGALEAVGRAWQAWLQQAGLPEDNDQSELSMPASSSAEPFTRGLNIQCSISPAG</sequence>
<gene>
    <name evidence="2" type="ORF">SCD90_12725</name>
</gene>
<evidence type="ECO:0000313" key="3">
    <source>
        <dbReference type="Proteomes" id="UP001274321"/>
    </source>
</evidence>
<feature type="region of interest" description="Disordered" evidence="1">
    <location>
        <begin position="79"/>
        <end position="115"/>
    </location>
</feature>
<proteinExistence type="predicted"/>
<feature type="compositionally biased region" description="Polar residues" evidence="1">
    <location>
        <begin position="88"/>
        <end position="115"/>
    </location>
</feature>
<dbReference type="Proteomes" id="UP001274321">
    <property type="component" value="Unassembled WGS sequence"/>
</dbReference>
<dbReference type="EMBL" id="JAXAFJ010000008">
    <property type="protein sequence ID" value="MDX6806930.1"/>
    <property type="molecule type" value="Genomic_DNA"/>
</dbReference>
<reference evidence="2 3" key="1">
    <citation type="submission" date="2023-11" db="EMBL/GenBank/DDBJ databases">
        <authorList>
            <person name="Bao R."/>
        </authorList>
    </citation>
    <scope>NUCLEOTIDE SEQUENCE [LARGE SCALE GENOMIC DNA]</scope>
    <source>
        <strain evidence="2 3">PJ23</strain>
    </source>
</reference>
<protein>
    <submittedName>
        <fullName evidence="2">Uncharacterized protein</fullName>
    </submittedName>
</protein>
<comment type="caution">
    <text evidence="2">The sequence shown here is derived from an EMBL/GenBank/DDBJ whole genome shotgun (WGS) entry which is preliminary data.</text>
</comment>
<evidence type="ECO:0000313" key="2">
    <source>
        <dbReference type="EMBL" id="MDX6806930.1"/>
    </source>
</evidence>